<reference evidence="3" key="1">
    <citation type="submission" date="2015-07" db="EMBL/GenBank/DDBJ databases">
        <authorList>
            <person name="Moine D."/>
            <person name="Kassam M."/>
        </authorList>
    </citation>
    <scope>NUCLEOTIDE SEQUENCE [LARGE SCALE GENOMIC DNA]</scope>
    <source>
        <strain evidence="3">NCTC 9529</strain>
    </source>
</reference>
<keyword evidence="4" id="KW-1185">Reference proteome</keyword>
<protein>
    <submittedName>
        <fullName evidence="1">Uncharacterized protein</fullName>
    </submittedName>
</protein>
<reference evidence="1 3" key="3">
    <citation type="journal article" date="2016" name="Genome Announc.">
        <title>Fully Closed Genome Sequences of Five Type Strains of the Genus Cronobacter and One Cronobacter sakazakii Strain.</title>
        <authorList>
            <person name="Moine D."/>
            <person name="Kassam M."/>
            <person name="Baert L."/>
            <person name="Tang Y."/>
            <person name="Barretto C."/>
            <person name="Ngom Bru C."/>
            <person name="Klijn A."/>
            <person name="Descombes P."/>
        </authorList>
    </citation>
    <scope>NUCLEOTIDE SEQUENCE [LARGE SCALE GENOMIC DNA]</scope>
    <source>
        <strain evidence="1 3">NCTC 9529</strain>
    </source>
</reference>
<evidence type="ECO:0000313" key="2">
    <source>
        <dbReference type="EMBL" id="STC97439.1"/>
    </source>
</evidence>
<dbReference type="Proteomes" id="UP000061974">
    <property type="component" value="Chromosome"/>
</dbReference>
<name>A0AAC8VM51_9ENTR</name>
<evidence type="ECO:0000313" key="4">
    <source>
        <dbReference type="Proteomes" id="UP000254849"/>
    </source>
</evidence>
<dbReference type="EMBL" id="CP012257">
    <property type="protein sequence ID" value="ALB53321.1"/>
    <property type="molecule type" value="Genomic_DNA"/>
</dbReference>
<gene>
    <name evidence="1" type="ORF">AFK65_00995</name>
    <name evidence="2" type="ORF">NCTC9529_00199</name>
</gene>
<reference evidence="2 4" key="4">
    <citation type="submission" date="2018-06" db="EMBL/GenBank/DDBJ databases">
        <authorList>
            <consortium name="Pathogen Informatics"/>
            <person name="Doyle S."/>
        </authorList>
    </citation>
    <scope>NUCLEOTIDE SEQUENCE [LARGE SCALE GENOMIC DNA]</scope>
    <source>
        <strain evidence="4">NCTC 9529</strain>
        <strain evidence="2">NCTC9529</strain>
    </source>
</reference>
<dbReference type="AlphaFoldDB" id="A0AAC8VM51"/>
<evidence type="ECO:0000313" key="3">
    <source>
        <dbReference type="Proteomes" id="UP000061974"/>
    </source>
</evidence>
<reference evidence="3" key="2">
    <citation type="submission" date="2015-09" db="EMBL/GenBank/DDBJ databases">
        <title>Cronobacter genome sequencing and assembly.</title>
        <authorList>
            <person name="Descombes P."/>
            <person name="Baert L."/>
            <person name="Ngom-Bru C."/>
            <person name="Barretto C."/>
        </authorList>
    </citation>
    <scope>NUCLEOTIDE SEQUENCE [LARGE SCALE GENOMIC DNA]</scope>
    <source>
        <strain evidence="3">NCTC 9529</strain>
    </source>
</reference>
<organism evidence="1 3">
    <name type="scientific">Cronobacter universalis NCTC 9529</name>
    <dbReference type="NCBI Taxonomy" id="1074000"/>
    <lineage>
        <taxon>Bacteria</taxon>
        <taxon>Pseudomonadati</taxon>
        <taxon>Pseudomonadota</taxon>
        <taxon>Gammaproteobacteria</taxon>
        <taxon>Enterobacterales</taxon>
        <taxon>Enterobacteriaceae</taxon>
        <taxon>Cronobacter</taxon>
    </lineage>
</organism>
<dbReference type="EMBL" id="UFYH01000001">
    <property type="protein sequence ID" value="STC97439.1"/>
    <property type="molecule type" value="Genomic_DNA"/>
</dbReference>
<proteinExistence type="predicted"/>
<dbReference type="Proteomes" id="UP000254849">
    <property type="component" value="Unassembled WGS sequence"/>
</dbReference>
<dbReference type="RefSeq" id="WP_007704351.1">
    <property type="nucleotide sequence ID" value="NZ_AJKW01000017.1"/>
</dbReference>
<sequence>MPPPGTSGKGSLTLNLDNALNLKDEPHEPLRITGDNGSEVKLLNTPEGIWSVSGFETPGGQVFDVYHNSALGAANTLGDLLIQENIQVKLM</sequence>
<evidence type="ECO:0000313" key="1">
    <source>
        <dbReference type="EMBL" id="ALB53321.1"/>
    </source>
</evidence>
<accession>A0AAC8VM51</accession>
<dbReference type="KEGG" id="cui:AFK65_00995"/>